<feature type="domain" description="BPL/LPL catalytic" evidence="2">
    <location>
        <begin position="1"/>
        <end position="175"/>
    </location>
</feature>
<proteinExistence type="predicted"/>
<gene>
    <name evidence="3" type="ORF">KACHI17_17670</name>
</gene>
<dbReference type="PANTHER" id="PTHR12835:SF5">
    <property type="entry name" value="BIOTIN--PROTEIN LIGASE"/>
    <property type="match status" value="1"/>
</dbReference>
<dbReference type="PROSITE" id="PS51733">
    <property type="entry name" value="BPL_LPL_CATALYTIC"/>
    <property type="match status" value="1"/>
</dbReference>
<dbReference type="SUPFAM" id="SSF55681">
    <property type="entry name" value="Class II aaRS and biotin synthetases"/>
    <property type="match status" value="1"/>
</dbReference>
<dbReference type="InterPro" id="IPR045864">
    <property type="entry name" value="aa-tRNA-synth_II/BPL/LPL"/>
</dbReference>
<name>A0AAT9GK46_9BACT</name>
<dbReference type="GO" id="GO:0005737">
    <property type="term" value="C:cytoplasm"/>
    <property type="evidence" value="ECO:0007669"/>
    <property type="project" value="TreeGrafter"/>
</dbReference>
<reference evidence="3" key="1">
    <citation type="submission" date="2024-02" db="EMBL/GenBank/DDBJ databases">
        <title>Sediminibacterium planktonica sp. nov. and Sediminibacterium longus sp. nov., isolated from surface lake and river water.</title>
        <authorList>
            <person name="Watanabe K."/>
            <person name="Takemine S."/>
            <person name="Ishii Y."/>
            <person name="Ogata Y."/>
            <person name="Shindo C."/>
            <person name="Suda W."/>
        </authorList>
    </citation>
    <scope>NUCLEOTIDE SEQUENCE</scope>
    <source>
        <strain evidence="3">KACHI17</strain>
    </source>
</reference>
<dbReference type="InterPro" id="IPR004408">
    <property type="entry name" value="Biotin_CoA_COase_ligase"/>
</dbReference>
<dbReference type="Pfam" id="PF03099">
    <property type="entry name" value="BPL_LplA_LipB"/>
    <property type="match status" value="1"/>
</dbReference>
<sequence>MELSVTDSTNIYAMTHIQHNMATHGSVFFAHQQTAGKGQHGKSWVTEGGQNIILSTIIDPNPLVLGQQFRLSVAVALGCYDFFSRYAGEETRIKWPNDIYWRDRKAGGILIENQIRGQQWQWAVAGMGININQTLFDPVLLNPVSLKQITGKTFDPVLLAKELCKDLTHRIDMLFNTPFAILLEQYNQCLFKRNQPVHLKKQNTRFTCTILGVNEIGELLVKDGPSDRFAFGEVSWG</sequence>
<organism evidence="3">
    <name type="scientific">Sediminibacterium sp. KACHI17</name>
    <dbReference type="NCBI Taxonomy" id="1751071"/>
    <lineage>
        <taxon>Bacteria</taxon>
        <taxon>Pseudomonadati</taxon>
        <taxon>Bacteroidota</taxon>
        <taxon>Chitinophagia</taxon>
        <taxon>Chitinophagales</taxon>
        <taxon>Chitinophagaceae</taxon>
        <taxon>Sediminibacterium</taxon>
    </lineage>
</organism>
<evidence type="ECO:0000256" key="1">
    <source>
        <dbReference type="ARBA" id="ARBA00022598"/>
    </source>
</evidence>
<evidence type="ECO:0000259" key="2">
    <source>
        <dbReference type="PROSITE" id="PS51733"/>
    </source>
</evidence>
<dbReference type="NCBIfam" id="TIGR00121">
    <property type="entry name" value="birA_ligase"/>
    <property type="match status" value="1"/>
</dbReference>
<dbReference type="PANTHER" id="PTHR12835">
    <property type="entry name" value="BIOTIN PROTEIN LIGASE"/>
    <property type="match status" value="1"/>
</dbReference>
<dbReference type="AlphaFoldDB" id="A0AAT9GK46"/>
<keyword evidence="1 3" id="KW-0436">Ligase</keyword>
<dbReference type="Gene3D" id="3.30.930.10">
    <property type="entry name" value="Bira Bifunctional Protein, Domain 2"/>
    <property type="match status" value="1"/>
</dbReference>
<accession>A0AAT9GK46</accession>
<protein>
    <submittedName>
        <fullName evidence="3">Biotin--[acetyl-CoA-carboxylase] ligase</fullName>
    </submittedName>
</protein>
<dbReference type="InterPro" id="IPR004143">
    <property type="entry name" value="BPL_LPL_catalytic"/>
</dbReference>
<dbReference type="EMBL" id="AP029612">
    <property type="protein sequence ID" value="BFG70886.1"/>
    <property type="molecule type" value="Genomic_DNA"/>
</dbReference>
<dbReference type="GO" id="GO:0004077">
    <property type="term" value="F:biotin--[biotin carboxyl-carrier protein] ligase activity"/>
    <property type="evidence" value="ECO:0007669"/>
    <property type="project" value="InterPro"/>
</dbReference>
<evidence type="ECO:0000313" key="3">
    <source>
        <dbReference type="EMBL" id="BFG70886.1"/>
    </source>
</evidence>
<dbReference type="CDD" id="cd16442">
    <property type="entry name" value="BPL"/>
    <property type="match status" value="1"/>
</dbReference>